<dbReference type="Proteomes" id="UP000806522">
    <property type="component" value="Unassembled WGS sequence"/>
</dbReference>
<comment type="caution">
    <text evidence="2">The sequence shown here is derived from an EMBL/GenBank/DDBJ whole genome shotgun (WGS) entry which is preliminary data.</text>
</comment>
<proteinExistence type="predicted"/>
<sequence>MKETRNHLMTILVFAVVFALGIVILFETDTMQAGMSAGDAQTEFVCTAFMELLTLGCVFLGLRLFKFEKIHAELVSKKHVALAKWGTLRLFMLLAPMVFNTYLYYIYMNTTFGYMAIIGLLCLPFVFPTMSRCQAEVEDDKQ</sequence>
<dbReference type="EMBL" id="SUYC01000001">
    <property type="protein sequence ID" value="MBE6269549.1"/>
    <property type="molecule type" value="Genomic_DNA"/>
</dbReference>
<evidence type="ECO:0000313" key="3">
    <source>
        <dbReference type="Proteomes" id="UP000806522"/>
    </source>
</evidence>
<evidence type="ECO:0000256" key="1">
    <source>
        <dbReference type="SAM" id="Phobius"/>
    </source>
</evidence>
<keyword evidence="1" id="KW-0472">Membrane</keyword>
<gene>
    <name evidence="2" type="ORF">E7101_01150</name>
</gene>
<feature type="transmembrane region" description="Helical" evidence="1">
    <location>
        <begin position="46"/>
        <end position="65"/>
    </location>
</feature>
<reference evidence="2" key="1">
    <citation type="submission" date="2019-04" db="EMBL/GenBank/DDBJ databases">
        <title>Evolution of Biomass-Degrading Anaerobic Consortia Revealed by Metagenomics.</title>
        <authorList>
            <person name="Peng X."/>
        </authorList>
    </citation>
    <scope>NUCLEOTIDE SEQUENCE</scope>
    <source>
        <strain evidence="2">SIG140</strain>
    </source>
</reference>
<feature type="transmembrane region" description="Helical" evidence="1">
    <location>
        <begin position="7"/>
        <end position="26"/>
    </location>
</feature>
<protein>
    <submittedName>
        <fullName evidence="2">Uncharacterized protein</fullName>
    </submittedName>
</protein>
<feature type="transmembrane region" description="Helical" evidence="1">
    <location>
        <begin position="86"/>
        <end position="105"/>
    </location>
</feature>
<keyword evidence="1" id="KW-0812">Transmembrane</keyword>
<feature type="transmembrane region" description="Helical" evidence="1">
    <location>
        <begin position="111"/>
        <end position="127"/>
    </location>
</feature>
<evidence type="ECO:0000313" key="2">
    <source>
        <dbReference type="EMBL" id="MBE6269549.1"/>
    </source>
</evidence>
<keyword evidence="1" id="KW-1133">Transmembrane helix</keyword>
<dbReference type="AlphaFoldDB" id="A0A9D5NYQ3"/>
<accession>A0A9D5NYQ3</accession>
<organism evidence="2 3">
    <name type="scientific">Xylanibacter ruminicola</name>
    <name type="common">Prevotella ruminicola</name>
    <dbReference type="NCBI Taxonomy" id="839"/>
    <lineage>
        <taxon>Bacteria</taxon>
        <taxon>Pseudomonadati</taxon>
        <taxon>Bacteroidota</taxon>
        <taxon>Bacteroidia</taxon>
        <taxon>Bacteroidales</taxon>
        <taxon>Prevotellaceae</taxon>
        <taxon>Xylanibacter</taxon>
    </lineage>
</organism>
<name>A0A9D5NYQ3_XYLRU</name>